<keyword evidence="2" id="KW-1133">Transmembrane helix</keyword>
<keyword evidence="2" id="KW-0812">Transmembrane</keyword>
<dbReference type="InterPro" id="IPR013083">
    <property type="entry name" value="Znf_RING/FYVE/PHD"/>
</dbReference>
<evidence type="ECO:0000313" key="4">
    <source>
        <dbReference type="EMBL" id="CAG9279076.1"/>
    </source>
</evidence>
<dbReference type="AlphaFoldDB" id="A0A8J9SG81"/>
<dbReference type="PANTHER" id="PTHR45958">
    <property type="entry name" value="RING-TYPE E3 UBIQUITIN TRANSFERASE"/>
    <property type="match status" value="1"/>
</dbReference>
<name>A0A8J9SG81_PHATR</name>
<dbReference type="GO" id="GO:0016567">
    <property type="term" value="P:protein ubiquitination"/>
    <property type="evidence" value="ECO:0007669"/>
    <property type="project" value="InterPro"/>
</dbReference>
<keyword evidence="2" id="KW-0472">Membrane</keyword>
<organism evidence="4">
    <name type="scientific">Phaeodactylum tricornutum</name>
    <name type="common">Diatom</name>
    <dbReference type="NCBI Taxonomy" id="2850"/>
    <lineage>
        <taxon>Eukaryota</taxon>
        <taxon>Sar</taxon>
        <taxon>Stramenopiles</taxon>
        <taxon>Ochrophyta</taxon>
        <taxon>Bacillariophyta</taxon>
        <taxon>Bacillariophyceae</taxon>
        <taxon>Bacillariophycidae</taxon>
        <taxon>Naviculales</taxon>
        <taxon>Phaeodactylaceae</taxon>
        <taxon>Phaeodactylum</taxon>
    </lineage>
</organism>
<proteinExistence type="predicted"/>
<evidence type="ECO:0000256" key="1">
    <source>
        <dbReference type="SAM" id="MobiDB-lite"/>
    </source>
</evidence>
<protein>
    <recommendedName>
        <fullName evidence="3">U-box domain-containing protein</fullName>
    </recommendedName>
</protein>
<feature type="region of interest" description="Disordered" evidence="1">
    <location>
        <begin position="68"/>
        <end position="98"/>
    </location>
</feature>
<dbReference type="Pfam" id="PF04564">
    <property type="entry name" value="U-box"/>
    <property type="match status" value="1"/>
</dbReference>
<dbReference type="PROSITE" id="PS51698">
    <property type="entry name" value="U_BOX"/>
    <property type="match status" value="1"/>
</dbReference>
<dbReference type="SMART" id="SM00504">
    <property type="entry name" value="Ubox"/>
    <property type="match status" value="1"/>
</dbReference>
<dbReference type="EMBL" id="OU594952">
    <property type="protein sequence ID" value="CAG9279076.1"/>
    <property type="molecule type" value="Genomic_DNA"/>
</dbReference>
<feature type="domain" description="U-box" evidence="3">
    <location>
        <begin position="1"/>
        <end position="62"/>
    </location>
</feature>
<dbReference type="Gene3D" id="3.30.40.10">
    <property type="entry name" value="Zinc/RING finger domain, C3HC4 (zinc finger)"/>
    <property type="match status" value="1"/>
</dbReference>
<dbReference type="PANTHER" id="PTHR45958:SF18">
    <property type="entry name" value="U-BOX DOMAIN-CONTAINING PROTEIN"/>
    <property type="match status" value="1"/>
</dbReference>
<gene>
    <name evidence="4" type="ORF">PTTT1_LOCUS8936</name>
</gene>
<feature type="transmembrane region" description="Helical" evidence="2">
    <location>
        <begin position="161"/>
        <end position="184"/>
    </location>
</feature>
<dbReference type="SUPFAM" id="SSF57850">
    <property type="entry name" value="RING/U-box"/>
    <property type="match status" value="1"/>
</dbReference>
<evidence type="ECO:0000256" key="2">
    <source>
        <dbReference type="SAM" id="Phobius"/>
    </source>
</evidence>
<sequence>MNDPVVDLCAHSFERSAIVDWIEEKGNACCPISRKALSVSDLVTNHVLAERIEKWQWRREMTRTEQWKQLDGQLAGTPSIPRQNTPDSADEAENLRAGSMQDVELGRTSFGRGRGRFGTKQPYQPIPSRFMLLPQEIASLDRQRSKDEEAKMLRRKSWQKLICISLTITTLLVFAGLAIAKGLLKAREDTELMDDEV</sequence>
<reference evidence="4" key="1">
    <citation type="submission" date="2022-02" db="EMBL/GenBank/DDBJ databases">
        <authorList>
            <person name="Giguere J D."/>
        </authorList>
    </citation>
    <scope>NUCLEOTIDE SEQUENCE</scope>
    <source>
        <strain evidence="4">CCAP 1055/1</strain>
    </source>
</reference>
<dbReference type="InterPro" id="IPR052608">
    <property type="entry name" value="U-box_domain_protein"/>
</dbReference>
<evidence type="ECO:0000259" key="3">
    <source>
        <dbReference type="PROSITE" id="PS51698"/>
    </source>
</evidence>
<dbReference type="GO" id="GO:0004842">
    <property type="term" value="F:ubiquitin-protein transferase activity"/>
    <property type="evidence" value="ECO:0007669"/>
    <property type="project" value="InterPro"/>
</dbReference>
<dbReference type="InterPro" id="IPR003613">
    <property type="entry name" value="Ubox_domain"/>
</dbReference>
<accession>A0A8J9SG81</accession>
<dbReference type="Proteomes" id="UP000836788">
    <property type="component" value="Chromosome 11"/>
</dbReference>